<keyword evidence="2" id="KW-1185">Reference proteome</keyword>
<proteinExistence type="predicted"/>
<evidence type="ECO:0000313" key="2">
    <source>
        <dbReference type="Proteomes" id="UP000503540"/>
    </source>
</evidence>
<accession>A0A6G9YHU7</accession>
<evidence type="ECO:0000313" key="1">
    <source>
        <dbReference type="EMBL" id="QIS12782.1"/>
    </source>
</evidence>
<name>A0A6G9YHU7_9NOCA</name>
<dbReference type="Pfam" id="PF20242">
    <property type="entry name" value="Emfourin"/>
    <property type="match status" value="1"/>
</dbReference>
<sequence length="118" mass="13190">MQTSEKPSDAAPPAVVRVELNQTGGFAGVDEVYTVDSGVADQRRDQLFDMVAGQQFRTLNQTYSVPNKCRDQFFYRVTVTYSDSTTKEVSTDDCSQSPQLLTDVRTLIRQIGVHHNGR</sequence>
<dbReference type="EMBL" id="CP046172">
    <property type="protein sequence ID" value="QIS12782.1"/>
    <property type="molecule type" value="Genomic_DNA"/>
</dbReference>
<dbReference type="AlphaFoldDB" id="A0A6G9YHU7"/>
<dbReference type="Proteomes" id="UP000503540">
    <property type="component" value="Chromosome"/>
</dbReference>
<organism evidence="1 2">
    <name type="scientific">Nocardia arthritidis</name>
    <dbReference type="NCBI Taxonomy" id="228602"/>
    <lineage>
        <taxon>Bacteria</taxon>
        <taxon>Bacillati</taxon>
        <taxon>Actinomycetota</taxon>
        <taxon>Actinomycetes</taxon>
        <taxon>Mycobacteriales</taxon>
        <taxon>Nocardiaceae</taxon>
        <taxon>Nocardia</taxon>
    </lineage>
</organism>
<protein>
    <submittedName>
        <fullName evidence="1">Uncharacterized protein</fullName>
    </submittedName>
</protein>
<dbReference type="RefSeq" id="WP_167475412.1">
    <property type="nucleotide sequence ID" value="NZ_CP046172.1"/>
</dbReference>
<dbReference type="KEGG" id="nah:F5544_24635"/>
<gene>
    <name evidence="1" type="ORF">F5544_24635</name>
</gene>
<dbReference type="InterPro" id="IPR049457">
    <property type="entry name" value="Emfourin"/>
</dbReference>
<reference evidence="1 2" key="1">
    <citation type="journal article" date="2019" name="ACS Chem. Biol.">
        <title>Identification and Mobilization of a Cryptic Antibiotic Biosynthesis Gene Locus from a Human-Pathogenic Nocardia Isolate.</title>
        <authorList>
            <person name="Herisse M."/>
            <person name="Ishida K."/>
            <person name="Porter J.L."/>
            <person name="Howden B."/>
            <person name="Hertweck C."/>
            <person name="Stinear T.P."/>
            <person name="Pidot S.J."/>
        </authorList>
    </citation>
    <scope>NUCLEOTIDE SEQUENCE [LARGE SCALE GENOMIC DNA]</scope>
    <source>
        <strain evidence="1 2">AUSMDU00012717</strain>
    </source>
</reference>